<protein>
    <submittedName>
        <fullName evidence="5 6">Uncharacterized protein LOC111135824</fullName>
    </submittedName>
</protein>
<evidence type="ECO:0000313" key="8">
    <source>
        <dbReference type="RefSeq" id="XP_022341914.1"/>
    </source>
</evidence>
<evidence type="ECO:0000313" key="5">
    <source>
        <dbReference type="RefSeq" id="XP_022341911.1"/>
    </source>
</evidence>
<dbReference type="RefSeq" id="XP_022341914.1">
    <property type="nucleotide sequence ID" value="XM_022486206.1"/>
</dbReference>
<dbReference type="GeneID" id="111135824"/>
<dbReference type="Proteomes" id="UP000694844">
    <property type="component" value="Chromosome 5"/>
</dbReference>
<dbReference type="RefSeq" id="XP_022341912.1">
    <property type="nucleotide sequence ID" value="XM_022486204.1"/>
</dbReference>
<dbReference type="OrthoDB" id="6162421at2759"/>
<feature type="signal peptide" evidence="3">
    <location>
        <begin position="1"/>
        <end position="25"/>
    </location>
</feature>
<dbReference type="RefSeq" id="XP_022341915.1">
    <property type="nucleotide sequence ID" value="XM_022486207.1"/>
</dbReference>
<organism evidence="4 5">
    <name type="scientific">Crassostrea virginica</name>
    <name type="common">Eastern oyster</name>
    <dbReference type="NCBI Taxonomy" id="6565"/>
    <lineage>
        <taxon>Eukaryota</taxon>
        <taxon>Metazoa</taxon>
        <taxon>Spiralia</taxon>
        <taxon>Lophotrochozoa</taxon>
        <taxon>Mollusca</taxon>
        <taxon>Bivalvia</taxon>
        <taxon>Autobranchia</taxon>
        <taxon>Pteriomorphia</taxon>
        <taxon>Ostreida</taxon>
        <taxon>Ostreoidea</taxon>
        <taxon>Ostreidae</taxon>
        <taxon>Crassostrea</taxon>
    </lineage>
</organism>
<evidence type="ECO:0000256" key="2">
    <source>
        <dbReference type="SAM" id="Phobius"/>
    </source>
</evidence>
<evidence type="ECO:0000313" key="7">
    <source>
        <dbReference type="RefSeq" id="XP_022341913.1"/>
    </source>
</evidence>
<dbReference type="KEGG" id="cvn:111135824"/>
<dbReference type="RefSeq" id="XP_022341911.1">
    <property type="nucleotide sequence ID" value="XM_022486203.1"/>
</dbReference>
<evidence type="ECO:0000256" key="3">
    <source>
        <dbReference type="SAM" id="SignalP"/>
    </source>
</evidence>
<feature type="compositionally biased region" description="Polar residues" evidence="1">
    <location>
        <begin position="269"/>
        <end position="282"/>
    </location>
</feature>
<evidence type="ECO:0000313" key="9">
    <source>
        <dbReference type="RefSeq" id="XP_022341915.1"/>
    </source>
</evidence>
<keyword evidence="2" id="KW-0812">Transmembrane</keyword>
<keyword evidence="2" id="KW-1133">Transmembrane helix</keyword>
<sequence>MQQRVKWLFIAFIWILHEQETFINGLPLNGTFSSSISNNYSTDSLTTSPNTQANHSESLKNKTTLLDSFQINTWHQPKNSQDTPYVNLVLLPVAGLVCFILMVSLRCCTWQREDQKFKDRGCSYDVTNFIILTQDDADYSDVDMRSDNLSNYDTVNSYISGVPKSPWRSHSAMPSFVSLQSRIDSQMYDTVTSYRSYLQSPQGRKTFNFDKRDIAENDKLVNGRQTPQRPRKIPGTRFSIVPALDNYIRLKSLNKSPSQPESPKLLRTASESPDTLSSNGSETGAVIPRRNKKSRVSFTEKNNHCGPSRRPRTSKMVDAQTQVDLRRTKKAPSSQKLDDAKHASKDSVASIHIKDENLRQGTVSHSDLPRVHKNKLVSVNAEVYSDQNSQSKQGQVKTSVDQCVGEGGDDLSSLPLDDRIAGVNEVSEGTQIDMDSECTPQSEPLERDCPEIRINIITNPCDEECTLEEDQSPPPVVSSLLCCPSIPPKTKSETDLLKNNNNNNSTENLCRRKSCDIIQKSLGKNAKISPIGVHRTKCFCDNNRKFSLGAISNDSSSIFKSKNFGNSLSSLKDVLSLRKTNRGQDCNFLQKSDFPEKMETV</sequence>
<evidence type="ECO:0000256" key="1">
    <source>
        <dbReference type="SAM" id="MobiDB-lite"/>
    </source>
</evidence>
<feature type="compositionally biased region" description="Basic and acidic residues" evidence="1">
    <location>
        <begin position="336"/>
        <end position="345"/>
    </location>
</feature>
<feature type="region of interest" description="Disordered" evidence="1">
    <location>
        <begin position="252"/>
        <end position="366"/>
    </location>
</feature>
<proteinExistence type="predicted"/>
<accession>A0A8B8EPP8</accession>
<feature type="chain" id="PRO_5044666480" evidence="3">
    <location>
        <begin position="26"/>
        <end position="601"/>
    </location>
</feature>
<keyword evidence="2" id="KW-0472">Membrane</keyword>
<feature type="transmembrane region" description="Helical" evidence="2">
    <location>
        <begin position="85"/>
        <end position="105"/>
    </location>
</feature>
<evidence type="ECO:0000313" key="4">
    <source>
        <dbReference type="Proteomes" id="UP000694844"/>
    </source>
</evidence>
<keyword evidence="4" id="KW-1185">Reference proteome</keyword>
<gene>
    <name evidence="5 6 7 8 9" type="primary">LOC111135824</name>
</gene>
<reference evidence="5 6" key="1">
    <citation type="submission" date="2025-04" db="UniProtKB">
        <authorList>
            <consortium name="RefSeq"/>
        </authorList>
    </citation>
    <scope>IDENTIFICATION</scope>
    <source>
        <tissue evidence="5 6">Whole sample</tissue>
    </source>
</reference>
<name>A0A8B8EPP8_CRAVI</name>
<evidence type="ECO:0000313" key="6">
    <source>
        <dbReference type="RefSeq" id="XP_022341912.1"/>
    </source>
</evidence>
<dbReference type="RefSeq" id="XP_022341913.1">
    <property type="nucleotide sequence ID" value="XM_022486205.1"/>
</dbReference>
<keyword evidence="3" id="KW-0732">Signal</keyword>
<dbReference type="AlphaFoldDB" id="A0A8B8EPP8"/>